<sequence length="1011" mass="111122">MTTSGAGASARVTFDPRRTADPLCVSENKRPAHSDHRWFRDADEALSGVSSFEQSLSGTWKLHWARNADGVIDGWQQPGVDTSGWDDVRVPGHLQLQGYGTPQYTNVQYPWDGHEQVAPGQVPTRYNPVASYVTTFAPDRPLEAGERLGITFHGAESAVAVWLNGAYVGYATDSFTPSEFDLTEHVTDGENVLAAQVFTWTSGSWLEDQDFFRFSGLFRDVVLTRRPRVHLEDIRVTTAVSADLAEATVTVRVRLGGPGSVRATLEGVGALEEQADGSLAVAVRDPHLWSAEDPHLHDLVVEVLDDDGELLEHVPLAVGLRRFAIEDGLLRINGQRVVLKGVNRHEFGLNGRVVTREETEADIRILKAAGVNAVRTSHYPNNTYFYELCDRYGLYVIDEMNLETHGLWDAVANGDVTLDEAVPGDRPEWLPALLDRAASMLERDKNHPSVVMWSCGNESFGGSNLLAVADWFREHDDRPIHYEGVHWDPRHPETTDVVSQMYTPAAAVEAFLAEHRDKPFVLCEYAHAMGNSFGAVAKYVDLAYREPLLQGLFVWDFADQAVRTTDRHGRTYDGYGGDFGEAPHDGDFCGNGVVLLDRTPTPKLAELKYLYQPFRLSVTRDELTVENRHLFTGSAAYDVVVTVAREGAVLAEAPLATDVGPGGTTAYPLPVAVPDVPGEYTVDVSIRLRSATAWAPAGHEVASEQDVFRVGAPVGRPPAPRPRLVNGIHNVGVHGPRFSALFSKLHGGLVSYRYAGRELLRSSPRPCFWHAPTANERGWGMGAEDGQWLLASRYAALRPGTPAPEVSEQAEGVAVTYRYALPTVPASGCDVTYLVDGEGRVDVTMIVRPGDGLPDLPELGLLLEVPADLHRLEWYGDGPHEAYADRRGSVRLGRWSAEVTELLTPYLRPQEAGNRTGVRWAAVTDDRGWGMRVSASEADGLELSALPWTPFEIENAAHPVDLPPVQKTVLRPAWRRRGVGGDDSWGARTHPEHLVPAGEELTFRFSFEGVL</sequence>
<evidence type="ECO:0000313" key="11">
    <source>
        <dbReference type="Proteomes" id="UP000198832"/>
    </source>
</evidence>
<dbReference type="InterPro" id="IPR004199">
    <property type="entry name" value="B-gal_small/dom_5"/>
</dbReference>
<dbReference type="InterPro" id="IPR017853">
    <property type="entry name" value="GH"/>
</dbReference>
<dbReference type="Gene3D" id="3.20.20.80">
    <property type="entry name" value="Glycosidases"/>
    <property type="match status" value="1"/>
</dbReference>
<dbReference type="InterPro" id="IPR006102">
    <property type="entry name" value="Ig-like_GH2"/>
</dbReference>
<dbReference type="Proteomes" id="UP000198832">
    <property type="component" value="Unassembled WGS sequence"/>
</dbReference>
<dbReference type="SUPFAM" id="SSF74650">
    <property type="entry name" value="Galactose mutarotase-like"/>
    <property type="match status" value="1"/>
</dbReference>
<proteinExistence type="inferred from homology"/>
<dbReference type="EC" id="3.2.1.23" evidence="3 8"/>
<dbReference type="PANTHER" id="PTHR46323">
    <property type="entry name" value="BETA-GALACTOSIDASE"/>
    <property type="match status" value="1"/>
</dbReference>
<dbReference type="Gene3D" id="2.70.98.10">
    <property type="match status" value="1"/>
</dbReference>
<dbReference type="OrthoDB" id="9762066at2"/>
<organism evidence="10 11">
    <name type="scientific">Nocardioides terrae</name>
    <dbReference type="NCBI Taxonomy" id="574651"/>
    <lineage>
        <taxon>Bacteria</taxon>
        <taxon>Bacillati</taxon>
        <taxon>Actinomycetota</taxon>
        <taxon>Actinomycetes</taxon>
        <taxon>Propionibacteriales</taxon>
        <taxon>Nocardioidaceae</taxon>
        <taxon>Nocardioides</taxon>
    </lineage>
</organism>
<dbReference type="Pfam" id="PF02929">
    <property type="entry name" value="Bgal_small_N"/>
    <property type="match status" value="1"/>
</dbReference>
<dbReference type="Gene3D" id="2.60.40.10">
    <property type="entry name" value="Immunoglobulins"/>
    <property type="match status" value="2"/>
</dbReference>
<comment type="similarity">
    <text evidence="2 8">Belongs to the glycosyl hydrolase 2 family.</text>
</comment>
<dbReference type="InterPro" id="IPR050347">
    <property type="entry name" value="Bact_Beta-galactosidase"/>
</dbReference>
<dbReference type="EMBL" id="FOLB01000004">
    <property type="protein sequence ID" value="SFC15311.1"/>
    <property type="molecule type" value="Genomic_DNA"/>
</dbReference>
<dbReference type="GO" id="GO:0004565">
    <property type="term" value="F:beta-galactosidase activity"/>
    <property type="evidence" value="ECO:0007669"/>
    <property type="project" value="UniProtKB-EC"/>
</dbReference>
<dbReference type="SUPFAM" id="SSF51445">
    <property type="entry name" value="(Trans)glycosidases"/>
    <property type="match status" value="1"/>
</dbReference>
<dbReference type="InterPro" id="IPR006103">
    <property type="entry name" value="Glyco_hydro_2_cat"/>
</dbReference>
<dbReference type="Pfam" id="PF02837">
    <property type="entry name" value="Glyco_hydro_2_N"/>
    <property type="match status" value="1"/>
</dbReference>
<dbReference type="InterPro" id="IPR006104">
    <property type="entry name" value="Glyco_hydro_2_N"/>
</dbReference>
<dbReference type="Pfam" id="PF16353">
    <property type="entry name" value="LacZ_4"/>
    <property type="match status" value="1"/>
</dbReference>
<gene>
    <name evidence="10" type="ORF">SAMN04487968_10478</name>
</gene>
<dbReference type="InterPro" id="IPR023230">
    <property type="entry name" value="Glyco_hydro_2_CS"/>
</dbReference>
<accession>A0A1I1GUV3</accession>
<dbReference type="InterPro" id="IPR011013">
    <property type="entry name" value="Gal_mutarotase_sf_dom"/>
</dbReference>
<keyword evidence="6 8" id="KW-0326">Glycosidase</keyword>
<dbReference type="PROSITE" id="PS00719">
    <property type="entry name" value="GLYCOSYL_HYDROL_F2_1"/>
    <property type="match status" value="1"/>
</dbReference>
<evidence type="ECO:0000256" key="8">
    <source>
        <dbReference type="RuleBase" id="RU361154"/>
    </source>
</evidence>
<dbReference type="InterPro" id="IPR013783">
    <property type="entry name" value="Ig-like_fold"/>
</dbReference>
<feature type="domain" description="Beta galactosidase small chain/" evidence="9">
    <location>
        <begin position="732"/>
        <end position="1008"/>
    </location>
</feature>
<keyword evidence="5 8" id="KW-0378">Hydrolase</keyword>
<dbReference type="PROSITE" id="PS00608">
    <property type="entry name" value="GLYCOSYL_HYDROL_F2_2"/>
    <property type="match status" value="1"/>
</dbReference>
<evidence type="ECO:0000256" key="5">
    <source>
        <dbReference type="ARBA" id="ARBA00022801"/>
    </source>
</evidence>
<dbReference type="SUPFAM" id="SSF49785">
    <property type="entry name" value="Galactose-binding domain-like"/>
    <property type="match status" value="1"/>
</dbReference>
<evidence type="ECO:0000259" key="9">
    <source>
        <dbReference type="SMART" id="SM01038"/>
    </source>
</evidence>
<evidence type="ECO:0000313" key="10">
    <source>
        <dbReference type="EMBL" id="SFC15311.1"/>
    </source>
</evidence>
<dbReference type="Gene3D" id="2.60.120.260">
    <property type="entry name" value="Galactose-binding domain-like"/>
    <property type="match status" value="1"/>
</dbReference>
<reference evidence="10 11" key="1">
    <citation type="submission" date="2016-10" db="EMBL/GenBank/DDBJ databases">
        <authorList>
            <person name="de Groot N.N."/>
        </authorList>
    </citation>
    <scope>NUCLEOTIDE SEQUENCE [LARGE SCALE GENOMIC DNA]</scope>
    <source>
        <strain evidence="10 11">CGMCC 1.7056</strain>
    </source>
</reference>
<dbReference type="InterPro" id="IPR006101">
    <property type="entry name" value="Glyco_hydro_2"/>
</dbReference>
<evidence type="ECO:0000256" key="2">
    <source>
        <dbReference type="ARBA" id="ARBA00007401"/>
    </source>
</evidence>
<dbReference type="Pfam" id="PF02836">
    <property type="entry name" value="Glyco_hydro_2_C"/>
    <property type="match status" value="1"/>
</dbReference>
<dbReference type="RefSeq" id="WP_091121750.1">
    <property type="nucleotide sequence ID" value="NZ_FOLB01000004.1"/>
</dbReference>
<dbReference type="GO" id="GO:0009341">
    <property type="term" value="C:beta-galactosidase complex"/>
    <property type="evidence" value="ECO:0007669"/>
    <property type="project" value="InterPro"/>
</dbReference>
<protein>
    <recommendedName>
        <fullName evidence="4 8">Beta-galactosidase</fullName>
        <ecNumber evidence="3 8">3.2.1.23</ecNumber>
    </recommendedName>
    <alternativeName>
        <fullName evidence="7 8">Lactase</fullName>
    </alternativeName>
</protein>
<dbReference type="GO" id="GO:0030246">
    <property type="term" value="F:carbohydrate binding"/>
    <property type="evidence" value="ECO:0007669"/>
    <property type="project" value="InterPro"/>
</dbReference>
<name>A0A1I1GUV3_9ACTN</name>
<dbReference type="PANTHER" id="PTHR46323:SF2">
    <property type="entry name" value="BETA-GALACTOSIDASE"/>
    <property type="match status" value="1"/>
</dbReference>
<dbReference type="InterPro" id="IPR023232">
    <property type="entry name" value="Glyco_hydro_2_AS"/>
</dbReference>
<dbReference type="AlphaFoldDB" id="A0A1I1GUV3"/>
<dbReference type="Pfam" id="PF00703">
    <property type="entry name" value="Glyco_hydro_2"/>
    <property type="match status" value="1"/>
</dbReference>
<evidence type="ECO:0000256" key="7">
    <source>
        <dbReference type="ARBA" id="ARBA00032230"/>
    </source>
</evidence>
<dbReference type="GO" id="GO:0005990">
    <property type="term" value="P:lactose catabolic process"/>
    <property type="evidence" value="ECO:0007669"/>
    <property type="project" value="TreeGrafter"/>
</dbReference>
<evidence type="ECO:0000256" key="6">
    <source>
        <dbReference type="ARBA" id="ARBA00023295"/>
    </source>
</evidence>
<comment type="catalytic activity">
    <reaction evidence="1 8">
        <text>Hydrolysis of terminal non-reducing beta-D-galactose residues in beta-D-galactosides.</text>
        <dbReference type="EC" id="3.2.1.23"/>
    </reaction>
</comment>
<dbReference type="SMART" id="SM01038">
    <property type="entry name" value="Bgal_small_N"/>
    <property type="match status" value="1"/>
</dbReference>
<dbReference type="InterPro" id="IPR032312">
    <property type="entry name" value="LacZ_4"/>
</dbReference>
<evidence type="ECO:0000256" key="4">
    <source>
        <dbReference type="ARBA" id="ARBA00013303"/>
    </source>
</evidence>
<dbReference type="InterPro" id="IPR036156">
    <property type="entry name" value="Beta-gal/glucu_dom_sf"/>
</dbReference>
<evidence type="ECO:0000256" key="3">
    <source>
        <dbReference type="ARBA" id="ARBA00012756"/>
    </source>
</evidence>
<dbReference type="STRING" id="574651.SAMN04487968_10478"/>
<keyword evidence="11" id="KW-1185">Reference proteome</keyword>
<dbReference type="SUPFAM" id="SSF49303">
    <property type="entry name" value="beta-Galactosidase/glucuronidase domain"/>
    <property type="match status" value="2"/>
</dbReference>
<dbReference type="InterPro" id="IPR014718">
    <property type="entry name" value="GH-type_carb-bd"/>
</dbReference>
<dbReference type="InterPro" id="IPR008979">
    <property type="entry name" value="Galactose-bd-like_sf"/>
</dbReference>
<evidence type="ECO:0000256" key="1">
    <source>
        <dbReference type="ARBA" id="ARBA00001412"/>
    </source>
</evidence>
<dbReference type="PRINTS" id="PR00132">
    <property type="entry name" value="GLHYDRLASE2"/>
</dbReference>